<dbReference type="PANTHER" id="PTHR18887:SF2">
    <property type="entry name" value="GOLGIN SUBFAMILY B MEMBER 1"/>
    <property type="match status" value="1"/>
</dbReference>
<feature type="compositionally biased region" description="Polar residues" evidence="2">
    <location>
        <begin position="24"/>
        <end position="34"/>
    </location>
</feature>
<feature type="region of interest" description="Disordered" evidence="2">
    <location>
        <begin position="13"/>
        <end position="44"/>
    </location>
</feature>
<organism evidence="3 4">
    <name type="scientific">Staurois parvus</name>
    <dbReference type="NCBI Taxonomy" id="386267"/>
    <lineage>
        <taxon>Eukaryota</taxon>
        <taxon>Metazoa</taxon>
        <taxon>Chordata</taxon>
        <taxon>Craniata</taxon>
        <taxon>Vertebrata</taxon>
        <taxon>Euteleostomi</taxon>
        <taxon>Amphibia</taxon>
        <taxon>Batrachia</taxon>
        <taxon>Anura</taxon>
        <taxon>Neobatrachia</taxon>
        <taxon>Ranoidea</taxon>
        <taxon>Ranidae</taxon>
        <taxon>Staurois</taxon>
    </lineage>
</organism>
<accession>A0ABN9ECL1</accession>
<dbReference type="PANTHER" id="PTHR18887">
    <property type="entry name" value="GOLGI-ASSOCIATED PROTEIN GCP360-RELATED"/>
    <property type="match status" value="1"/>
</dbReference>
<dbReference type="EMBL" id="CATNWA010015379">
    <property type="protein sequence ID" value="CAI9582635.1"/>
    <property type="molecule type" value="Genomic_DNA"/>
</dbReference>
<proteinExistence type="predicted"/>
<gene>
    <name evidence="3" type="ORF">SPARVUS_LOCUS9689607</name>
</gene>
<keyword evidence="1" id="KW-0175">Coiled coil</keyword>
<protein>
    <submittedName>
        <fullName evidence="3">Uncharacterized protein</fullName>
    </submittedName>
</protein>
<evidence type="ECO:0000256" key="2">
    <source>
        <dbReference type="SAM" id="MobiDB-lite"/>
    </source>
</evidence>
<evidence type="ECO:0000313" key="3">
    <source>
        <dbReference type="EMBL" id="CAI9582635.1"/>
    </source>
</evidence>
<feature type="coiled-coil region" evidence="1">
    <location>
        <begin position="49"/>
        <end position="90"/>
    </location>
</feature>
<evidence type="ECO:0000256" key="1">
    <source>
        <dbReference type="SAM" id="Coils"/>
    </source>
</evidence>
<dbReference type="InterPro" id="IPR026202">
    <property type="entry name" value="GOLGB1"/>
</dbReference>
<name>A0ABN9ECL1_9NEOB</name>
<reference evidence="3" key="1">
    <citation type="submission" date="2023-05" db="EMBL/GenBank/DDBJ databases">
        <authorList>
            <person name="Stuckert A."/>
        </authorList>
    </citation>
    <scope>NUCLEOTIDE SEQUENCE</scope>
</reference>
<keyword evidence="4" id="KW-1185">Reference proteome</keyword>
<dbReference type="Proteomes" id="UP001162483">
    <property type="component" value="Unassembled WGS sequence"/>
</dbReference>
<sequence length="99" mass="11271">MFSRLSGLANTVLHELSGDGEGSENVQESDSVAESGTVEKMSEDQVETLAHYEQLVIQLKELIQQKDAEIQQKDTDLQRKETQLKVIKDKKYKNQNNYT</sequence>
<evidence type="ECO:0000313" key="4">
    <source>
        <dbReference type="Proteomes" id="UP001162483"/>
    </source>
</evidence>
<comment type="caution">
    <text evidence="3">The sequence shown here is derived from an EMBL/GenBank/DDBJ whole genome shotgun (WGS) entry which is preliminary data.</text>
</comment>
<feature type="non-terminal residue" evidence="3">
    <location>
        <position position="99"/>
    </location>
</feature>